<dbReference type="Proteomes" id="UP001500037">
    <property type="component" value="Unassembled WGS sequence"/>
</dbReference>
<dbReference type="EMBL" id="BAAALF010000012">
    <property type="protein sequence ID" value="GAA1223899.1"/>
    <property type="molecule type" value="Genomic_DNA"/>
</dbReference>
<proteinExistence type="predicted"/>
<reference evidence="1 2" key="1">
    <citation type="journal article" date="2019" name="Int. J. Syst. Evol. Microbiol.">
        <title>The Global Catalogue of Microorganisms (GCM) 10K type strain sequencing project: providing services to taxonomists for standard genome sequencing and annotation.</title>
        <authorList>
            <consortium name="The Broad Institute Genomics Platform"/>
            <consortium name="The Broad Institute Genome Sequencing Center for Infectious Disease"/>
            <person name="Wu L."/>
            <person name="Ma J."/>
        </authorList>
    </citation>
    <scope>NUCLEOTIDE SEQUENCE [LARGE SCALE GENOMIC DNA]</scope>
    <source>
        <strain evidence="1 2">JCM 13004</strain>
    </source>
</reference>
<dbReference type="RefSeq" id="WP_344440167.1">
    <property type="nucleotide sequence ID" value="NZ_BAAALF010000012.1"/>
</dbReference>
<name>A0ABN1VUL8_9ACTN</name>
<gene>
    <name evidence="1" type="ORF">GCM10009665_12720</name>
</gene>
<evidence type="ECO:0008006" key="3">
    <source>
        <dbReference type="Google" id="ProtNLM"/>
    </source>
</evidence>
<accession>A0ABN1VUL8</accession>
<protein>
    <recommendedName>
        <fullName evidence="3">Cytochrome c</fullName>
    </recommendedName>
</protein>
<comment type="caution">
    <text evidence="1">The sequence shown here is derived from an EMBL/GenBank/DDBJ whole genome shotgun (WGS) entry which is preliminary data.</text>
</comment>
<sequence length="52" mass="5597">MAGHRIGAEPAGTFEAIPALTAEDVADLIDWTTGRRRESNQSRAVHVPTRPA</sequence>
<evidence type="ECO:0000313" key="1">
    <source>
        <dbReference type="EMBL" id="GAA1223899.1"/>
    </source>
</evidence>
<keyword evidence="2" id="KW-1185">Reference proteome</keyword>
<evidence type="ECO:0000313" key="2">
    <source>
        <dbReference type="Proteomes" id="UP001500037"/>
    </source>
</evidence>
<organism evidence="1 2">
    <name type="scientific">Kitasatospora nipponensis</name>
    <dbReference type="NCBI Taxonomy" id="258049"/>
    <lineage>
        <taxon>Bacteria</taxon>
        <taxon>Bacillati</taxon>
        <taxon>Actinomycetota</taxon>
        <taxon>Actinomycetes</taxon>
        <taxon>Kitasatosporales</taxon>
        <taxon>Streptomycetaceae</taxon>
        <taxon>Kitasatospora</taxon>
    </lineage>
</organism>